<dbReference type="InterPro" id="IPR051043">
    <property type="entry name" value="Sulfatase_Mod_Factor_Kinase"/>
</dbReference>
<organism evidence="3 4">
    <name type="scientific">Cellulosimicrobium composti</name>
    <dbReference type="NCBI Taxonomy" id="2672572"/>
    <lineage>
        <taxon>Bacteria</taxon>
        <taxon>Bacillati</taxon>
        <taxon>Actinomycetota</taxon>
        <taxon>Actinomycetes</taxon>
        <taxon>Micrococcales</taxon>
        <taxon>Promicromonosporaceae</taxon>
        <taxon>Cellulosimicrobium</taxon>
    </lineage>
</organism>
<dbReference type="PANTHER" id="PTHR23150:SF19">
    <property type="entry name" value="FORMYLGLYCINE-GENERATING ENZYME"/>
    <property type="match status" value="1"/>
</dbReference>
<dbReference type="Gene3D" id="3.90.1580.10">
    <property type="entry name" value="paralog of FGE (formylglycine-generating enzyme)"/>
    <property type="match status" value="1"/>
</dbReference>
<comment type="caution">
    <text evidence="3">The sequence shown here is derived from an EMBL/GenBank/DDBJ whole genome shotgun (WGS) entry which is preliminary data.</text>
</comment>
<dbReference type="InterPro" id="IPR042095">
    <property type="entry name" value="SUMF_sf"/>
</dbReference>
<dbReference type="InterPro" id="IPR005532">
    <property type="entry name" value="SUMF_dom"/>
</dbReference>
<dbReference type="Proteomes" id="UP000440668">
    <property type="component" value="Unassembled WGS sequence"/>
</dbReference>
<feature type="domain" description="Sulfatase-modifying factor enzyme-like" evidence="2">
    <location>
        <begin position="18"/>
        <end position="239"/>
    </location>
</feature>
<dbReference type="AlphaFoldDB" id="A0A6N7ZHT7"/>
<dbReference type="InterPro" id="IPR016187">
    <property type="entry name" value="CTDL_fold"/>
</dbReference>
<dbReference type="GO" id="GO:0120147">
    <property type="term" value="F:formylglycine-generating oxidase activity"/>
    <property type="evidence" value="ECO:0007669"/>
    <property type="project" value="TreeGrafter"/>
</dbReference>
<evidence type="ECO:0000313" key="4">
    <source>
        <dbReference type="Proteomes" id="UP000440668"/>
    </source>
</evidence>
<protein>
    <submittedName>
        <fullName evidence="3">SUMF1/EgtB/PvdO family nonheme iron enzyme</fullName>
    </submittedName>
</protein>
<name>A0A6N7ZHT7_9MICO</name>
<evidence type="ECO:0000259" key="2">
    <source>
        <dbReference type="Pfam" id="PF03781"/>
    </source>
</evidence>
<gene>
    <name evidence="3" type="ORF">GJV82_08535</name>
</gene>
<dbReference type="Pfam" id="PF03781">
    <property type="entry name" value="FGE-sulfatase"/>
    <property type="match status" value="1"/>
</dbReference>
<proteinExistence type="predicted"/>
<accession>A0A6N7ZHT7</accession>
<dbReference type="SUPFAM" id="SSF56436">
    <property type="entry name" value="C-type lectin-like"/>
    <property type="match status" value="1"/>
</dbReference>
<evidence type="ECO:0000256" key="1">
    <source>
        <dbReference type="SAM" id="MobiDB-lite"/>
    </source>
</evidence>
<feature type="compositionally biased region" description="Basic and acidic residues" evidence="1">
    <location>
        <begin position="76"/>
        <end position="85"/>
    </location>
</feature>
<dbReference type="PANTHER" id="PTHR23150">
    <property type="entry name" value="SULFATASE MODIFYING FACTOR 1, 2"/>
    <property type="match status" value="1"/>
</dbReference>
<dbReference type="EMBL" id="WMKA01000015">
    <property type="protein sequence ID" value="MTG88991.1"/>
    <property type="molecule type" value="Genomic_DNA"/>
</dbReference>
<reference evidence="3 4" key="1">
    <citation type="submission" date="2019-11" db="EMBL/GenBank/DDBJ databases">
        <title>Cellulosimicrobium composti sp. nov. isolated from a compost.</title>
        <authorList>
            <person name="Yang Y."/>
        </authorList>
    </citation>
    <scope>NUCLEOTIDE SEQUENCE [LARGE SCALE GENOMIC DNA]</scope>
    <source>
        <strain evidence="3 4">BIT-GX5</strain>
    </source>
</reference>
<feature type="region of interest" description="Disordered" evidence="1">
    <location>
        <begin position="50"/>
        <end position="85"/>
    </location>
</feature>
<sequence>MTLPELRLVPAGRIDAVDARTRTRRSISLESFHVARTPVTAGQYAAVLAADPARPRPRVAPPTGGRAGRSGAGQDRTPREPDDVPVHGVTWFEAVRWCNAASRVAGLDPAYRVEDRTVRWDVRSAGYRLATEAEWEHACRAGTRGAHHGPLGAVAWTAEDDLDGPRPVAERLPNAFGLHDMLGNVWEWCWDYADTARYGEYRSLRGGGWADRAWSVRAGVRRASAPDARIEDVGFRVARGAVGEAGVPAAQGWSDAADRDRARVAGLLPLGWTPLAFDEPGTPSDR</sequence>
<evidence type="ECO:0000313" key="3">
    <source>
        <dbReference type="EMBL" id="MTG88991.1"/>
    </source>
</evidence>